<keyword evidence="1" id="KW-0732">Signal</keyword>
<dbReference type="InterPro" id="IPR022298">
    <property type="entry name" value="Conjug_transposon_TraN"/>
</dbReference>
<proteinExistence type="predicted"/>
<accession>A0A7K1U003</accession>
<evidence type="ECO:0000313" key="3">
    <source>
        <dbReference type="Proteomes" id="UP000461730"/>
    </source>
</evidence>
<feature type="chain" id="PRO_5029739567" evidence="1">
    <location>
        <begin position="24"/>
        <end position="301"/>
    </location>
</feature>
<name>A0A7K1U003_9BACT</name>
<dbReference type="Pfam" id="PF13595">
    <property type="entry name" value="DUF4138"/>
    <property type="match status" value="1"/>
</dbReference>
<dbReference type="NCBIfam" id="TIGR03780">
    <property type="entry name" value="Bac_Flav_CT_N"/>
    <property type="match status" value="1"/>
</dbReference>
<organism evidence="2 3">
    <name type="scientific">Chitinophaga tropicalis</name>
    <dbReference type="NCBI Taxonomy" id="2683588"/>
    <lineage>
        <taxon>Bacteria</taxon>
        <taxon>Pseudomonadati</taxon>
        <taxon>Bacteroidota</taxon>
        <taxon>Chitinophagia</taxon>
        <taxon>Chitinophagales</taxon>
        <taxon>Chitinophagaceae</taxon>
        <taxon>Chitinophaga</taxon>
    </lineage>
</organism>
<evidence type="ECO:0000256" key="1">
    <source>
        <dbReference type="SAM" id="SignalP"/>
    </source>
</evidence>
<dbReference type="AlphaFoldDB" id="A0A7K1U003"/>
<dbReference type="EMBL" id="WRXN01000001">
    <property type="protein sequence ID" value="MVT07694.1"/>
    <property type="molecule type" value="Genomic_DNA"/>
</dbReference>
<reference evidence="2 3" key="1">
    <citation type="submission" date="2019-12" db="EMBL/GenBank/DDBJ databases">
        <title>Chitinophaga sp. strain ysch24 (GDMCC 1.1355), whole genome shotgun sequence.</title>
        <authorList>
            <person name="Zhang X."/>
        </authorList>
    </citation>
    <scope>NUCLEOTIDE SEQUENCE [LARGE SCALE GENOMIC DNA]</scope>
    <source>
        <strain evidence="3">ysch24</strain>
    </source>
</reference>
<protein>
    <submittedName>
        <fullName evidence="2">Conjugative transposon protein TraN</fullName>
    </submittedName>
</protein>
<feature type="signal peptide" evidence="1">
    <location>
        <begin position="1"/>
        <end position="23"/>
    </location>
</feature>
<evidence type="ECO:0000313" key="2">
    <source>
        <dbReference type="EMBL" id="MVT07694.1"/>
    </source>
</evidence>
<sequence length="301" mass="33395">MMKRIFLLVAITIVCSITLNCYGQTNPVKSLASLSLGVSAERTTVLIFPANISRVDIGTPDIVAKTVKVGNTEKVLRLKATRPDVASSSMHVFTDDGKVYPFDLAYTRQLETDTWDFTTMATSPVTETGQISGKMLPAQVRQTATGMCGHVRTMIGLKTKSMGIKLTVEGIYYQDGVLFFHLLVHNRSQIPYQLDFGRYYIRDQRTSKRTTLMEKEIQPQYEHRCKEAALPGGGSMAIVAAFDQFTIADRKQFMIELYEKGGDRHLRCRIKGRHLLRAEPLAAAGRSIPPEMAGTPGNGAQ</sequence>
<keyword evidence="3" id="KW-1185">Reference proteome</keyword>
<dbReference type="Proteomes" id="UP000461730">
    <property type="component" value="Unassembled WGS sequence"/>
</dbReference>
<comment type="caution">
    <text evidence="2">The sequence shown here is derived from an EMBL/GenBank/DDBJ whole genome shotgun (WGS) entry which is preliminary data.</text>
</comment>
<gene>
    <name evidence="2" type="primary">traN</name>
    <name evidence="2" type="ORF">GO493_05435</name>
</gene>